<dbReference type="InterPro" id="IPR001926">
    <property type="entry name" value="TrpB-like_PALP"/>
</dbReference>
<evidence type="ECO:0000256" key="3">
    <source>
        <dbReference type="ARBA" id="ARBA00023239"/>
    </source>
</evidence>
<dbReference type="InterPro" id="IPR011780">
    <property type="entry name" value="D_Ser_am_lyase"/>
</dbReference>
<dbReference type="EMBL" id="BMDH01000005">
    <property type="protein sequence ID" value="GGI15125.1"/>
    <property type="molecule type" value="Genomic_DNA"/>
</dbReference>
<sequence length="455" mass="49667">MSQQLDPTTKVLDKPIAQWVEEFPKLQELIDLQPSTWFNPNVQPAAQALPDVGLTREDIDDAAARLKRFAPLFMELFPETKKTEGILESPLVAVPDQQAAIGERYGSHMPGQLWAKLDSELPISGSIKARGGIYEVLKHAEDLAIEAGLLSLDDDYRILASERMHKFFSGYKVAVGSTGNLGLSIGIMSAALGFDASVHMSADARQWKKDKLREHGVHVYEYESDYSVAVASGRKEAESDPTAYFVDDENSSTLFLGYAVAARRLAGQLKTMDITVDSEHPLFVYLPCGVGGGPGGVAFGLKTEFGDNVHCIFAEPTHAPCMYLGVLTGAHNAVCVQDFGIDNLTAADGLAVGRASGFVGHAMQHLLDGFYTIDDDELYRLIALLDHTSNIDIEPSSSAGFAGPWRVMQDAEYRDRMGLTDERMCNATHIAWATGGSMVPREEMRSYIEKGMALL</sequence>
<organism evidence="6 7">
    <name type="scientific">Galliscardovia ingluviei</name>
    <dbReference type="NCBI Taxonomy" id="1769422"/>
    <lineage>
        <taxon>Bacteria</taxon>
        <taxon>Bacillati</taxon>
        <taxon>Actinomycetota</taxon>
        <taxon>Actinomycetes</taxon>
        <taxon>Bifidobacteriales</taxon>
        <taxon>Bifidobacteriaceae</taxon>
        <taxon>Galliscardovia</taxon>
    </lineage>
</organism>
<dbReference type="AlphaFoldDB" id="A0A8J3EXL0"/>
<dbReference type="Proteomes" id="UP000619536">
    <property type="component" value="Unassembled WGS sequence"/>
</dbReference>
<feature type="domain" description="Tryptophan synthase beta chain-like PALP" evidence="5">
    <location>
        <begin position="106"/>
        <end position="409"/>
    </location>
</feature>
<dbReference type="GO" id="GO:0036088">
    <property type="term" value="P:D-serine catabolic process"/>
    <property type="evidence" value="ECO:0007669"/>
    <property type="project" value="TreeGrafter"/>
</dbReference>
<gene>
    <name evidence="4 6" type="primary">dsdA</name>
    <name evidence="6" type="ORF">GCM10007377_14340</name>
</gene>
<proteinExistence type="inferred from homology"/>
<accession>A0A8J3EXL0</accession>
<evidence type="ECO:0000313" key="7">
    <source>
        <dbReference type="Proteomes" id="UP000619536"/>
    </source>
</evidence>
<dbReference type="NCBIfam" id="NF002823">
    <property type="entry name" value="PRK02991.1"/>
    <property type="match status" value="1"/>
</dbReference>
<comment type="similarity">
    <text evidence="4">Belongs to the serine/threonine dehydratase family. DsdA subfamily.</text>
</comment>
<dbReference type="SUPFAM" id="SSF53686">
    <property type="entry name" value="Tryptophan synthase beta subunit-like PLP-dependent enzymes"/>
    <property type="match status" value="1"/>
</dbReference>
<dbReference type="RefSeq" id="WP_188355606.1">
    <property type="nucleotide sequence ID" value="NZ_BMDH01000005.1"/>
</dbReference>
<dbReference type="HAMAP" id="MF_01030">
    <property type="entry name" value="D_Ser_dehydrat"/>
    <property type="match status" value="1"/>
</dbReference>
<dbReference type="GO" id="GO:0030170">
    <property type="term" value="F:pyridoxal phosphate binding"/>
    <property type="evidence" value="ECO:0007669"/>
    <property type="project" value="InterPro"/>
</dbReference>
<dbReference type="PANTHER" id="PTHR48078:SF9">
    <property type="entry name" value="D-SERINE DEHYDRATASE"/>
    <property type="match status" value="1"/>
</dbReference>
<keyword evidence="7" id="KW-1185">Reference proteome</keyword>
<dbReference type="PROSITE" id="PS00165">
    <property type="entry name" value="DEHYDRATASE_SER_THR"/>
    <property type="match status" value="1"/>
</dbReference>
<comment type="cofactor">
    <cofactor evidence="1 4">
        <name>pyridoxal 5'-phosphate</name>
        <dbReference type="ChEBI" id="CHEBI:597326"/>
    </cofactor>
</comment>
<dbReference type="GO" id="GO:0016836">
    <property type="term" value="F:hydro-lyase activity"/>
    <property type="evidence" value="ECO:0007669"/>
    <property type="project" value="UniProtKB-UniRule"/>
</dbReference>
<evidence type="ECO:0000259" key="5">
    <source>
        <dbReference type="Pfam" id="PF00291"/>
    </source>
</evidence>
<name>A0A8J3EXL0_9BIFI</name>
<dbReference type="InterPro" id="IPR000634">
    <property type="entry name" value="Ser/Thr_deHydtase_PyrdxlP-BS"/>
</dbReference>
<dbReference type="PANTHER" id="PTHR48078">
    <property type="entry name" value="THREONINE DEHYDRATASE, MITOCHONDRIAL-RELATED"/>
    <property type="match status" value="1"/>
</dbReference>
<evidence type="ECO:0000313" key="6">
    <source>
        <dbReference type="EMBL" id="GGI15125.1"/>
    </source>
</evidence>
<keyword evidence="2 4" id="KW-0663">Pyridoxal phosphate</keyword>
<evidence type="ECO:0000256" key="1">
    <source>
        <dbReference type="ARBA" id="ARBA00001933"/>
    </source>
</evidence>
<dbReference type="GO" id="GO:0009097">
    <property type="term" value="P:isoleucine biosynthetic process"/>
    <property type="evidence" value="ECO:0007669"/>
    <property type="project" value="TreeGrafter"/>
</dbReference>
<dbReference type="GO" id="GO:0008721">
    <property type="term" value="F:D-serine ammonia-lyase activity"/>
    <property type="evidence" value="ECO:0007669"/>
    <property type="project" value="UniProtKB-EC"/>
</dbReference>
<evidence type="ECO:0000256" key="2">
    <source>
        <dbReference type="ARBA" id="ARBA00022898"/>
    </source>
</evidence>
<comment type="catalytic activity">
    <reaction evidence="4">
        <text>D-serine = pyruvate + NH4(+)</text>
        <dbReference type="Rhea" id="RHEA:13977"/>
        <dbReference type="ChEBI" id="CHEBI:15361"/>
        <dbReference type="ChEBI" id="CHEBI:28938"/>
        <dbReference type="ChEBI" id="CHEBI:35247"/>
        <dbReference type="EC" id="4.3.1.18"/>
    </reaction>
</comment>
<reference evidence="6" key="1">
    <citation type="journal article" date="2014" name="Int. J. Syst. Evol. Microbiol.">
        <title>Complete genome sequence of Corynebacterium casei LMG S-19264T (=DSM 44701T), isolated from a smear-ripened cheese.</title>
        <authorList>
            <consortium name="US DOE Joint Genome Institute (JGI-PGF)"/>
            <person name="Walter F."/>
            <person name="Albersmeier A."/>
            <person name="Kalinowski J."/>
            <person name="Ruckert C."/>
        </authorList>
    </citation>
    <scope>NUCLEOTIDE SEQUENCE</scope>
    <source>
        <strain evidence="6">CCM 8606</strain>
    </source>
</reference>
<dbReference type="NCBIfam" id="TIGR02035">
    <property type="entry name" value="D_Ser_am_lyase"/>
    <property type="match status" value="1"/>
</dbReference>
<dbReference type="Gene3D" id="3.40.50.1100">
    <property type="match status" value="2"/>
</dbReference>
<comment type="caution">
    <text evidence="6">The sequence shown here is derived from an EMBL/GenBank/DDBJ whole genome shotgun (WGS) entry which is preliminary data.</text>
</comment>
<dbReference type="EC" id="4.3.1.18" evidence="4"/>
<reference evidence="6" key="2">
    <citation type="submission" date="2020-09" db="EMBL/GenBank/DDBJ databases">
        <authorList>
            <person name="Sun Q."/>
            <person name="Sedlacek I."/>
        </authorList>
    </citation>
    <scope>NUCLEOTIDE SEQUENCE</scope>
    <source>
        <strain evidence="6">CCM 8606</strain>
    </source>
</reference>
<feature type="modified residue" description="N6-(pyridoxal phosphate)lysine" evidence="4">
    <location>
        <position position="128"/>
    </location>
</feature>
<dbReference type="Pfam" id="PF00291">
    <property type="entry name" value="PALP"/>
    <property type="match status" value="1"/>
</dbReference>
<keyword evidence="3 4" id="KW-0456">Lyase</keyword>
<evidence type="ECO:0000256" key="4">
    <source>
        <dbReference type="HAMAP-Rule" id="MF_01030"/>
    </source>
</evidence>
<dbReference type="InterPro" id="IPR050147">
    <property type="entry name" value="Ser/Thr_Dehydratase"/>
</dbReference>
<protein>
    <recommendedName>
        <fullName evidence="4">Probable D-serine dehydratase</fullName>
        <ecNumber evidence="4">4.3.1.18</ecNumber>
    </recommendedName>
    <alternativeName>
        <fullName evidence="4">D-serine deaminase</fullName>
        <shortName evidence="4">DSD</shortName>
    </alternativeName>
</protein>
<dbReference type="InterPro" id="IPR036052">
    <property type="entry name" value="TrpB-like_PALP_sf"/>
</dbReference>